<reference evidence="1" key="1">
    <citation type="submission" date="2022-04" db="EMBL/GenBank/DDBJ databases">
        <title>Genome of the entomopathogenic fungus Entomophthora muscae.</title>
        <authorList>
            <person name="Elya C."/>
            <person name="Lovett B.R."/>
            <person name="Lee E."/>
            <person name="Macias A.M."/>
            <person name="Hajek A.E."/>
            <person name="De Bivort B.L."/>
            <person name="Kasson M.T."/>
            <person name="De Fine Licht H.H."/>
            <person name="Stajich J.E."/>
        </authorList>
    </citation>
    <scope>NUCLEOTIDE SEQUENCE</scope>
    <source>
        <strain evidence="1">Berkeley</strain>
    </source>
</reference>
<evidence type="ECO:0000313" key="1">
    <source>
        <dbReference type="EMBL" id="KAJ9055010.1"/>
    </source>
</evidence>
<evidence type="ECO:0000313" key="2">
    <source>
        <dbReference type="Proteomes" id="UP001165960"/>
    </source>
</evidence>
<keyword evidence="2" id="KW-1185">Reference proteome</keyword>
<accession>A0ACC2RY55</accession>
<organism evidence="1 2">
    <name type="scientific">Entomophthora muscae</name>
    <dbReference type="NCBI Taxonomy" id="34485"/>
    <lineage>
        <taxon>Eukaryota</taxon>
        <taxon>Fungi</taxon>
        <taxon>Fungi incertae sedis</taxon>
        <taxon>Zoopagomycota</taxon>
        <taxon>Entomophthoromycotina</taxon>
        <taxon>Entomophthoromycetes</taxon>
        <taxon>Entomophthorales</taxon>
        <taxon>Entomophthoraceae</taxon>
        <taxon>Entomophthora</taxon>
    </lineage>
</organism>
<dbReference type="EMBL" id="QTSX02006416">
    <property type="protein sequence ID" value="KAJ9055010.1"/>
    <property type="molecule type" value="Genomic_DNA"/>
</dbReference>
<dbReference type="Proteomes" id="UP001165960">
    <property type="component" value="Unassembled WGS sequence"/>
</dbReference>
<name>A0ACC2RY55_9FUNG</name>
<protein>
    <submittedName>
        <fullName evidence="1">Uncharacterized protein</fullName>
    </submittedName>
</protein>
<proteinExistence type="predicted"/>
<comment type="caution">
    <text evidence="1">The sequence shown here is derived from an EMBL/GenBank/DDBJ whole genome shotgun (WGS) entry which is preliminary data.</text>
</comment>
<sequence>MFKQRNSFRSRTIASRQPSTSVLQSPEITFTTRSRRSHKRFPSFSIQAMPFTDSSEGNCSCLDSY</sequence>
<gene>
    <name evidence="1" type="ORF">DSO57_1008616</name>
</gene>